<protein>
    <submittedName>
        <fullName evidence="1">Uncharacterized protein</fullName>
    </submittedName>
</protein>
<comment type="caution">
    <text evidence="1">The sequence shown here is derived from an EMBL/GenBank/DDBJ whole genome shotgun (WGS) entry which is preliminary data.</text>
</comment>
<name>A0A7W2JM45_9PSED</name>
<dbReference type="RefSeq" id="WP_182388367.1">
    <property type="nucleotide sequence ID" value="NZ_JACGCU010000042.1"/>
</dbReference>
<sequence>MSRSAVPLSRLKDQANAMNNAGYFVDSLAKFIGSVAADEPFACNKALDGYVVGGLMAGLRIVGADLMCRAEELNTLIEKAERPAEKRD</sequence>
<dbReference type="EMBL" id="JACGCU010000042">
    <property type="protein sequence ID" value="MBA6061499.1"/>
    <property type="molecule type" value="Genomic_DNA"/>
</dbReference>
<evidence type="ECO:0000313" key="1">
    <source>
        <dbReference type="EMBL" id="MBA6061499.1"/>
    </source>
</evidence>
<gene>
    <name evidence="1" type="ORF">H4C44_20265</name>
</gene>
<accession>A0A7W2JM45</accession>
<evidence type="ECO:0000313" key="2">
    <source>
        <dbReference type="Proteomes" id="UP000556620"/>
    </source>
</evidence>
<proteinExistence type="predicted"/>
<dbReference type="AlphaFoldDB" id="A0A7W2JM45"/>
<reference evidence="1 2" key="1">
    <citation type="submission" date="2020-07" db="EMBL/GenBank/DDBJ databases">
        <title>Diversity of carbapenemase encoding genes among Pseudomonas putida group clinical isolates in a tertiary Brazilian hospital.</title>
        <authorList>
            <person name="Alberto-Lei F."/>
            <person name="Nodari C.S."/>
            <person name="Streling A.P."/>
            <person name="Paulino J.T."/>
            <person name="Bessa-Neto F.O."/>
            <person name="Cayo R."/>
            <person name="Gales A.C."/>
        </authorList>
    </citation>
    <scope>NUCLEOTIDE SEQUENCE [LARGE SCALE GENOMIC DNA]</scope>
    <source>
        <strain evidence="1 2">14535</strain>
    </source>
</reference>
<organism evidence="1 2">
    <name type="scientific">Pseudomonas juntendi</name>
    <dbReference type="NCBI Taxonomy" id="2666183"/>
    <lineage>
        <taxon>Bacteria</taxon>
        <taxon>Pseudomonadati</taxon>
        <taxon>Pseudomonadota</taxon>
        <taxon>Gammaproteobacteria</taxon>
        <taxon>Pseudomonadales</taxon>
        <taxon>Pseudomonadaceae</taxon>
        <taxon>Pseudomonas</taxon>
    </lineage>
</organism>
<dbReference type="Proteomes" id="UP000556620">
    <property type="component" value="Unassembled WGS sequence"/>
</dbReference>